<name>A0A0A6UPB4_ACTUT</name>
<accession>A0A0A6UPB4</accession>
<reference evidence="2 3" key="1">
    <citation type="submission" date="2014-10" db="EMBL/GenBank/DDBJ databases">
        <title>Draft genome sequence of Actinoplanes utahensis NRRL 12052.</title>
        <authorList>
            <person name="Velasco-Bucheli B."/>
            <person name="del Cerro C."/>
            <person name="Hormigo D."/>
            <person name="Garcia J.L."/>
            <person name="Acebal C."/>
            <person name="Arroyo M."/>
            <person name="de la Mata I."/>
        </authorList>
    </citation>
    <scope>NUCLEOTIDE SEQUENCE [LARGE SCALE GENOMIC DNA]</scope>
    <source>
        <strain evidence="2 3">NRRL 12052</strain>
    </source>
</reference>
<evidence type="ECO:0000313" key="3">
    <source>
        <dbReference type="Proteomes" id="UP000054537"/>
    </source>
</evidence>
<dbReference type="RefSeq" id="WP_043523460.1">
    <property type="nucleotide sequence ID" value="NZ_BAABKU010000013.1"/>
</dbReference>
<keyword evidence="3" id="KW-1185">Reference proteome</keyword>
<evidence type="ECO:0000256" key="1">
    <source>
        <dbReference type="SAM" id="MobiDB-lite"/>
    </source>
</evidence>
<gene>
    <name evidence="2" type="ORF">MB27_07675</name>
</gene>
<sequence>MPENVTGGDLYRLWRVSEVNLPRVADVFYDAGQALGRAAGGSTAFPARDSVYPGASFKVSALGTAWEDLRSTMQSIMIEMGDVVMDTARGVRVARELFDRVDQESGKTLLEAYMGPEGTSVTVAEPGGRAGHDYSEPASNPPVPGTPEHPVRPDSAPSR</sequence>
<dbReference type="EMBL" id="JRTT01000007">
    <property type="protein sequence ID" value="KHD77985.1"/>
    <property type="molecule type" value="Genomic_DNA"/>
</dbReference>
<evidence type="ECO:0000313" key="2">
    <source>
        <dbReference type="EMBL" id="KHD77985.1"/>
    </source>
</evidence>
<dbReference type="OrthoDB" id="3291728at2"/>
<organism evidence="2 3">
    <name type="scientific">Actinoplanes utahensis</name>
    <dbReference type="NCBI Taxonomy" id="1869"/>
    <lineage>
        <taxon>Bacteria</taxon>
        <taxon>Bacillati</taxon>
        <taxon>Actinomycetota</taxon>
        <taxon>Actinomycetes</taxon>
        <taxon>Micromonosporales</taxon>
        <taxon>Micromonosporaceae</taxon>
        <taxon>Actinoplanes</taxon>
    </lineage>
</organism>
<comment type="caution">
    <text evidence="2">The sequence shown here is derived from an EMBL/GenBank/DDBJ whole genome shotgun (WGS) entry which is preliminary data.</text>
</comment>
<proteinExistence type="predicted"/>
<dbReference type="STRING" id="1869.MB27_07675"/>
<dbReference type="AlphaFoldDB" id="A0A0A6UPB4"/>
<protein>
    <submittedName>
        <fullName evidence="2">Uncharacterized protein</fullName>
    </submittedName>
</protein>
<dbReference type="eggNOG" id="ENOG502ZHDB">
    <property type="taxonomic scope" value="Bacteria"/>
</dbReference>
<dbReference type="Proteomes" id="UP000054537">
    <property type="component" value="Unassembled WGS sequence"/>
</dbReference>
<feature type="region of interest" description="Disordered" evidence="1">
    <location>
        <begin position="116"/>
        <end position="159"/>
    </location>
</feature>